<sequence>MMKTGSLAHLPAGLAEQQAGGFWTTARMAGVAIIVPLLAFAFIGPMLIDTDPLAQDYDAVLISPGDAAHILGTDHFGRSMLARLAFGAQLSFVMAFVTALTAAVPGILLGILAAARGGLIERGLVALSDIVLALPGLLLVLLLLAFAPGQFGPLYLGLALYLWVEFFRVARIETARVMTSPSVEATRLLGFGRFYIVTRIIFPALAGPMITLFAFATGSAIIAVSTLSAIHVGLRPPTPELGAMIVELMPYYSEAPLQIMMPAAAIFLLVLALQLLAGRKS</sequence>
<feature type="domain" description="ABC transmembrane type-1" evidence="10">
    <location>
        <begin position="88"/>
        <end position="277"/>
    </location>
</feature>
<dbReference type="PANTHER" id="PTHR43386:SF1">
    <property type="entry name" value="D,D-DIPEPTIDE TRANSPORT SYSTEM PERMEASE PROTEIN DDPC-RELATED"/>
    <property type="match status" value="1"/>
</dbReference>
<evidence type="ECO:0000256" key="1">
    <source>
        <dbReference type="ARBA" id="ARBA00004651"/>
    </source>
</evidence>
<comment type="caution">
    <text evidence="11">The sequence shown here is derived from an EMBL/GenBank/DDBJ whole genome shotgun (WGS) entry which is preliminary data.</text>
</comment>
<dbReference type="Gene3D" id="1.10.3720.10">
    <property type="entry name" value="MetI-like"/>
    <property type="match status" value="1"/>
</dbReference>
<evidence type="ECO:0000313" key="12">
    <source>
        <dbReference type="Proteomes" id="UP000252266"/>
    </source>
</evidence>
<feature type="transmembrane region" description="Helical" evidence="9">
    <location>
        <begin position="28"/>
        <end position="48"/>
    </location>
</feature>
<dbReference type="SUPFAM" id="SSF161098">
    <property type="entry name" value="MetI-like"/>
    <property type="match status" value="1"/>
</dbReference>
<dbReference type="EMBL" id="JPWJ01000009">
    <property type="protein sequence ID" value="RCK48048.1"/>
    <property type="molecule type" value="Genomic_DNA"/>
</dbReference>
<evidence type="ECO:0000256" key="5">
    <source>
        <dbReference type="ARBA" id="ARBA00022856"/>
    </source>
</evidence>
<dbReference type="InterPro" id="IPR035906">
    <property type="entry name" value="MetI-like_sf"/>
</dbReference>
<reference evidence="11 12" key="1">
    <citation type="submission" date="2014-07" db="EMBL/GenBank/DDBJ databases">
        <title>Draft genome sequence of Thalassospira xiamenensis IB13.</title>
        <authorList>
            <person name="Lai Q."/>
            <person name="Shao Z."/>
        </authorList>
    </citation>
    <scope>NUCLEOTIDE SEQUENCE [LARGE SCALE GENOMIC DNA]</scope>
    <source>
        <strain evidence="11 12">IB13</strain>
    </source>
</reference>
<evidence type="ECO:0000256" key="4">
    <source>
        <dbReference type="ARBA" id="ARBA00022692"/>
    </source>
</evidence>
<keyword evidence="2 9" id="KW-0813">Transport</keyword>
<feature type="transmembrane region" description="Helical" evidence="9">
    <location>
        <begin position="124"/>
        <end position="147"/>
    </location>
</feature>
<name>A0A367X2Z3_9PROT</name>
<proteinExistence type="inferred from homology"/>
<keyword evidence="7 9" id="KW-1133">Transmembrane helix</keyword>
<keyword evidence="8 9" id="KW-0472">Membrane</keyword>
<organism evidence="11 12">
    <name type="scientific">Thalassospira xiamenensis</name>
    <dbReference type="NCBI Taxonomy" id="220697"/>
    <lineage>
        <taxon>Bacteria</taxon>
        <taxon>Pseudomonadati</taxon>
        <taxon>Pseudomonadota</taxon>
        <taxon>Alphaproteobacteria</taxon>
        <taxon>Rhodospirillales</taxon>
        <taxon>Thalassospiraceae</taxon>
        <taxon>Thalassospira</taxon>
    </lineage>
</organism>
<dbReference type="InterPro" id="IPR000515">
    <property type="entry name" value="MetI-like"/>
</dbReference>
<comment type="similarity">
    <text evidence="9">Belongs to the binding-protein-dependent transport system permease family.</text>
</comment>
<dbReference type="GO" id="GO:0071916">
    <property type="term" value="F:dipeptide transmembrane transporter activity"/>
    <property type="evidence" value="ECO:0007669"/>
    <property type="project" value="TreeGrafter"/>
</dbReference>
<keyword evidence="5" id="KW-0571">Peptide transport</keyword>
<evidence type="ECO:0000256" key="6">
    <source>
        <dbReference type="ARBA" id="ARBA00022927"/>
    </source>
</evidence>
<dbReference type="GO" id="GO:0015031">
    <property type="term" value="P:protein transport"/>
    <property type="evidence" value="ECO:0007669"/>
    <property type="project" value="UniProtKB-KW"/>
</dbReference>
<evidence type="ECO:0000256" key="2">
    <source>
        <dbReference type="ARBA" id="ARBA00022448"/>
    </source>
</evidence>
<dbReference type="Proteomes" id="UP000252266">
    <property type="component" value="Unassembled WGS sequence"/>
</dbReference>
<evidence type="ECO:0000256" key="8">
    <source>
        <dbReference type="ARBA" id="ARBA00023136"/>
    </source>
</evidence>
<evidence type="ECO:0000313" key="11">
    <source>
        <dbReference type="EMBL" id="RCK48048.1"/>
    </source>
</evidence>
<evidence type="ECO:0000256" key="9">
    <source>
        <dbReference type="RuleBase" id="RU363032"/>
    </source>
</evidence>
<comment type="subcellular location">
    <subcellularLocation>
        <location evidence="1 9">Cell membrane</location>
        <topology evidence="1 9">Multi-pass membrane protein</topology>
    </subcellularLocation>
</comment>
<dbReference type="RefSeq" id="WP_082832831.1">
    <property type="nucleotide sequence ID" value="NZ_JPWJ01000009.1"/>
</dbReference>
<dbReference type="InterPro" id="IPR050366">
    <property type="entry name" value="BP-dependent_transpt_permease"/>
</dbReference>
<feature type="transmembrane region" description="Helical" evidence="9">
    <location>
        <begin position="209"/>
        <end position="234"/>
    </location>
</feature>
<gene>
    <name evidence="11" type="ORF">TH44_16035</name>
</gene>
<evidence type="ECO:0000259" key="10">
    <source>
        <dbReference type="PROSITE" id="PS50928"/>
    </source>
</evidence>
<dbReference type="Pfam" id="PF00528">
    <property type="entry name" value="BPD_transp_1"/>
    <property type="match status" value="1"/>
</dbReference>
<keyword evidence="6" id="KW-0653">Protein transport</keyword>
<accession>A0A367X2Z3</accession>
<keyword evidence="3" id="KW-1003">Cell membrane</keyword>
<evidence type="ECO:0000256" key="7">
    <source>
        <dbReference type="ARBA" id="ARBA00022989"/>
    </source>
</evidence>
<keyword evidence="4 9" id="KW-0812">Transmembrane</keyword>
<evidence type="ECO:0000256" key="3">
    <source>
        <dbReference type="ARBA" id="ARBA00022475"/>
    </source>
</evidence>
<dbReference type="GO" id="GO:0005886">
    <property type="term" value="C:plasma membrane"/>
    <property type="evidence" value="ECO:0007669"/>
    <property type="project" value="UniProtKB-SubCell"/>
</dbReference>
<feature type="transmembrane region" description="Helical" evidence="9">
    <location>
        <begin position="153"/>
        <end position="170"/>
    </location>
</feature>
<dbReference type="CDD" id="cd06261">
    <property type="entry name" value="TM_PBP2"/>
    <property type="match status" value="1"/>
</dbReference>
<dbReference type="AlphaFoldDB" id="A0A367X2Z3"/>
<feature type="transmembrane region" description="Helical" evidence="9">
    <location>
        <begin position="259"/>
        <end position="277"/>
    </location>
</feature>
<dbReference type="PANTHER" id="PTHR43386">
    <property type="entry name" value="OLIGOPEPTIDE TRANSPORT SYSTEM PERMEASE PROTEIN APPC"/>
    <property type="match status" value="1"/>
</dbReference>
<feature type="transmembrane region" description="Helical" evidence="9">
    <location>
        <begin position="90"/>
        <end position="112"/>
    </location>
</feature>
<dbReference type="PROSITE" id="PS50928">
    <property type="entry name" value="ABC_TM1"/>
    <property type="match status" value="1"/>
</dbReference>
<protein>
    <submittedName>
        <fullName evidence="11">ABC transporter permease</fullName>
    </submittedName>
</protein>